<sequence length="137" mass="14216">MGGAVALSQASAGGVTGALAPPAGFAVVPGEGLPSLESLNLTSAELYHRAQVRFDLQHASSAHESSLERRYEPQCDGKGINIQRAYSCFEYLLALGNTPCVVTSAGARFCHTTDASGNVAWWGETNGIGGGTTQSTW</sequence>
<protein>
    <submittedName>
        <fullName evidence="1">Uncharacterized protein</fullName>
    </submittedName>
</protein>
<dbReference type="Proteomes" id="UP000001861">
    <property type="component" value="Unassembled WGS sequence"/>
</dbReference>
<comment type="caution">
    <text evidence="1">The sequence shown here is derived from an EMBL/GenBank/DDBJ whole genome shotgun (WGS) entry which is preliminary data.</text>
</comment>
<dbReference type="AlphaFoldDB" id="D6RPU3"/>
<gene>
    <name evidence="1" type="ORF">CC1G_15226</name>
</gene>
<dbReference type="VEuPathDB" id="FungiDB:CC1G_15226"/>
<reference evidence="1 2" key="1">
    <citation type="journal article" date="2010" name="Proc. Natl. Acad. Sci. U.S.A.">
        <title>Insights into evolution of multicellular fungi from the assembled chromosomes of the mushroom Coprinopsis cinerea (Coprinus cinereus).</title>
        <authorList>
            <person name="Stajich J.E."/>
            <person name="Wilke S.K."/>
            <person name="Ahren D."/>
            <person name="Au C.H."/>
            <person name="Birren B.W."/>
            <person name="Borodovsky M."/>
            <person name="Burns C."/>
            <person name="Canback B."/>
            <person name="Casselton L.A."/>
            <person name="Cheng C.K."/>
            <person name="Deng J."/>
            <person name="Dietrich F.S."/>
            <person name="Fargo D.C."/>
            <person name="Farman M.L."/>
            <person name="Gathman A.C."/>
            <person name="Goldberg J."/>
            <person name="Guigo R."/>
            <person name="Hoegger P.J."/>
            <person name="Hooker J.B."/>
            <person name="Huggins A."/>
            <person name="James T.Y."/>
            <person name="Kamada T."/>
            <person name="Kilaru S."/>
            <person name="Kodira C."/>
            <person name="Kues U."/>
            <person name="Kupfer D."/>
            <person name="Kwan H.S."/>
            <person name="Lomsadze A."/>
            <person name="Li W."/>
            <person name="Lilly W.W."/>
            <person name="Ma L.J."/>
            <person name="Mackey A.J."/>
            <person name="Manning G."/>
            <person name="Martin F."/>
            <person name="Muraguchi H."/>
            <person name="Natvig D.O."/>
            <person name="Palmerini H."/>
            <person name="Ramesh M.A."/>
            <person name="Rehmeyer C.J."/>
            <person name="Roe B.A."/>
            <person name="Shenoy N."/>
            <person name="Stanke M."/>
            <person name="Ter-Hovhannisyan V."/>
            <person name="Tunlid A."/>
            <person name="Velagapudi R."/>
            <person name="Vision T.J."/>
            <person name="Zeng Q."/>
            <person name="Zolan M.E."/>
            <person name="Pukkila P.J."/>
        </authorList>
    </citation>
    <scope>NUCLEOTIDE SEQUENCE [LARGE SCALE GENOMIC DNA]</scope>
    <source>
        <strain evidence="2">Okayama-7 / 130 / ATCC MYA-4618 / FGSC 9003</strain>
    </source>
</reference>
<organism evidence="1 2">
    <name type="scientific">Coprinopsis cinerea (strain Okayama-7 / 130 / ATCC MYA-4618 / FGSC 9003)</name>
    <name type="common">Inky cap fungus</name>
    <name type="synonym">Hormographiella aspergillata</name>
    <dbReference type="NCBI Taxonomy" id="240176"/>
    <lineage>
        <taxon>Eukaryota</taxon>
        <taxon>Fungi</taxon>
        <taxon>Dikarya</taxon>
        <taxon>Basidiomycota</taxon>
        <taxon>Agaricomycotina</taxon>
        <taxon>Agaricomycetes</taxon>
        <taxon>Agaricomycetidae</taxon>
        <taxon>Agaricales</taxon>
        <taxon>Agaricineae</taxon>
        <taxon>Psathyrellaceae</taxon>
        <taxon>Coprinopsis</taxon>
    </lineage>
</organism>
<dbReference type="HOGENOM" id="CLU_101873_1_1_1"/>
<keyword evidence="2" id="KW-1185">Reference proteome</keyword>
<dbReference type="RefSeq" id="XP_002910590.1">
    <property type="nucleotide sequence ID" value="XM_002910544.1"/>
</dbReference>
<evidence type="ECO:0000313" key="2">
    <source>
        <dbReference type="Proteomes" id="UP000001861"/>
    </source>
</evidence>
<dbReference type="InParanoid" id="D6RPU3"/>
<dbReference type="KEGG" id="cci:CC1G_15226"/>
<dbReference type="OrthoDB" id="2686356at2759"/>
<dbReference type="EMBL" id="AACS02000009">
    <property type="protein sequence ID" value="EFI27096.1"/>
    <property type="molecule type" value="Genomic_DNA"/>
</dbReference>
<evidence type="ECO:0000313" key="1">
    <source>
        <dbReference type="EMBL" id="EFI27096.1"/>
    </source>
</evidence>
<dbReference type="GeneID" id="9378328"/>
<accession>D6RPU3</accession>
<proteinExistence type="predicted"/>
<name>D6RPU3_COPC7</name>